<evidence type="ECO:0000256" key="8">
    <source>
        <dbReference type="ARBA" id="ARBA00022723"/>
    </source>
</evidence>
<comment type="function">
    <text evidence="3 13">Endonuclease that specifically degrades the RNA of RNA-DNA hybrids.</text>
</comment>
<name>A0ABP8ES02_9MICO</name>
<keyword evidence="6" id="KW-0963">Cytoplasm</keyword>
<comment type="subcellular location">
    <subcellularLocation>
        <location evidence="4">Cytoplasm</location>
    </subcellularLocation>
</comment>
<comment type="catalytic activity">
    <reaction evidence="1 12 13">
        <text>Endonucleolytic cleavage to 5'-phosphomonoester.</text>
        <dbReference type="EC" id="3.1.26.4"/>
    </reaction>
</comment>
<feature type="binding site" evidence="12">
    <location>
        <position position="135"/>
    </location>
    <ligand>
        <name>a divalent metal cation</name>
        <dbReference type="ChEBI" id="CHEBI:60240"/>
    </ligand>
</feature>
<organism evidence="16 17">
    <name type="scientific">Georgenia daeguensis</name>
    <dbReference type="NCBI Taxonomy" id="908355"/>
    <lineage>
        <taxon>Bacteria</taxon>
        <taxon>Bacillati</taxon>
        <taxon>Actinomycetota</taxon>
        <taxon>Actinomycetes</taxon>
        <taxon>Micrococcales</taxon>
        <taxon>Bogoriellaceae</taxon>
        <taxon>Georgenia</taxon>
    </lineage>
</organism>
<sequence>MTATAAARRTRRPKPTRVLENAILAELGDGALVAGMDEVGRGALAGPVSVGVAVVSAATSRRMPPGLADSKLLTAQAREDLVAPVRAWCTASAVGHASAAEIDELGIIAALRLAGRRALAELAGAGVVPGMVILDGVHDWLAEPAQLELFAPRPPAVLVPGSEEELRTPPVRTQVKGDARCAVVAAASVLAKVARDAIMVGMHEEHPRYHWAGNKGYSSPEHVTALSEHGPCELHRRSWRLPGVGAAHAAQSGADLAAAAPDAAGGWSPDEAGGGWAVSLEDDGEGWAARPDEDGDGWAARPDEDGDGWGTTADDAAAAGAGVLVGGA</sequence>
<evidence type="ECO:0000256" key="6">
    <source>
        <dbReference type="ARBA" id="ARBA00022490"/>
    </source>
</evidence>
<dbReference type="NCBIfam" id="NF000595">
    <property type="entry name" value="PRK00015.1-3"/>
    <property type="match status" value="1"/>
</dbReference>
<evidence type="ECO:0000256" key="3">
    <source>
        <dbReference type="ARBA" id="ARBA00004065"/>
    </source>
</evidence>
<dbReference type="PANTHER" id="PTHR10954">
    <property type="entry name" value="RIBONUCLEASE H2 SUBUNIT A"/>
    <property type="match status" value="1"/>
</dbReference>
<feature type="compositionally biased region" description="Low complexity" evidence="14">
    <location>
        <begin position="310"/>
        <end position="322"/>
    </location>
</feature>
<evidence type="ECO:0000256" key="10">
    <source>
        <dbReference type="ARBA" id="ARBA00022801"/>
    </source>
</evidence>
<evidence type="ECO:0000256" key="14">
    <source>
        <dbReference type="SAM" id="MobiDB-lite"/>
    </source>
</evidence>
<evidence type="ECO:0000313" key="16">
    <source>
        <dbReference type="EMBL" id="GAA4286718.1"/>
    </source>
</evidence>
<evidence type="ECO:0000256" key="11">
    <source>
        <dbReference type="ARBA" id="ARBA00023211"/>
    </source>
</evidence>
<dbReference type="InterPro" id="IPR024567">
    <property type="entry name" value="RNase_HII/HIII_dom"/>
</dbReference>
<evidence type="ECO:0000259" key="15">
    <source>
        <dbReference type="PROSITE" id="PS51975"/>
    </source>
</evidence>
<comment type="caution">
    <text evidence="16">The sequence shown here is derived from an EMBL/GenBank/DDBJ whole genome shotgun (WGS) entry which is preliminary data.</text>
</comment>
<feature type="binding site" evidence="12">
    <location>
        <position position="38"/>
    </location>
    <ligand>
        <name>a divalent metal cation</name>
        <dbReference type="ChEBI" id="CHEBI:60240"/>
    </ligand>
</feature>
<dbReference type="PROSITE" id="PS51975">
    <property type="entry name" value="RNASE_H_2"/>
    <property type="match status" value="1"/>
</dbReference>
<dbReference type="EC" id="3.1.26.4" evidence="13"/>
<accession>A0ABP8ES02</accession>
<comment type="similarity">
    <text evidence="5 13">Belongs to the RNase HII family.</text>
</comment>
<keyword evidence="8 12" id="KW-0479">Metal-binding</keyword>
<evidence type="ECO:0000256" key="13">
    <source>
        <dbReference type="RuleBase" id="RU003515"/>
    </source>
</evidence>
<gene>
    <name evidence="16" type="ORF">GCM10022262_10770</name>
</gene>
<protein>
    <recommendedName>
        <fullName evidence="13">Ribonuclease</fullName>
        <ecNumber evidence="13">3.1.26.4</ecNumber>
    </recommendedName>
</protein>
<evidence type="ECO:0000313" key="17">
    <source>
        <dbReference type="Proteomes" id="UP001499841"/>
    </source>
</evidence>
<evidence type="ECO:0000256" key="2">
    <source>
        <dbReference type="ARBA" id="ARBA00001946"/>
    </source>
</evidence>
<evidence type="ECO:0000256" key="12">
    <source>
        <dbReference type="PROSITE-ProRule" id="PRU01319"/>
    </source>
</evidence>
<dbReference type="CDD" id="cd07182">
    <property type="entry name" value="RNase_HII_bacteria_HII_like"/>
    <property type="match status" value="1"/>
</dbReference>
<dbReference type="RefSeq" id="WP_345038530.1">
    <property type="nucleotide sequence ID" value="NZ_BAABBA010000004.1"/>
</dbReference>
<dbReference type="SUPFAM" id="SSF53098">
    <property type="entry name" value="Ribonuclease H-like"/>
    <property type="match status" value="1"/>
</dbReference>
<evidence type="ECO:0000256" key="7">
    <source>
        <dbReference type="ARBA" id="ARBA00022722"/>
    </source>
</evidence>
<feature type="binding site" evidence="12">
    <location>
        <position position="37"/>
    </location>
    <ligand>
        <name>a divalent metal cation</name>
        <dbReference type="ChEBI" id="CHEBI:60240"/>
    </ligand>
</feature>
<comment type="cofactor">
    <cofactor evidence="2">
        <name>Mg(2+)</name>
        <dbReference type="ChEBI" id="CHEBI:18420"/>
    </cofactor>
</comment>
<dbReference type="Pfam" id="PF01351">
    <property type="entry name" value="RNase_HII"/>
    <property type="match status" value="1"/>
</dbReference>
<dbReference type="Gene3D" id="3.30.420.10">
    <property type="entry name" value="Ribonuclease H-like superfamily/Ribonuclease H"/>
    <property type="match status" value="1"/>
</dbReference>
<feature type="domain" description="RNase H type-2" evidence="15">
    <location>
        <begin position="31"/>
        <end position="255"/>
    </location>
</feature>
<dbReference type="PANTHER" id="PTHR10954:SF18">
    <property type="entry name" value="RIBONUCLEASE HII"/>
    <property type="match status" value="1"/>
</dbReference>
<comment type="cofactor">
    <cofactor evidence="12">
        <name>Mn(2+)</name>
        <dbReference type="ChEBI" id="CHEBI:29035"/>
    </cofactor>
    <cofactor evidence="12">
        <name>Mg(2+)</name>
        <dbReference type="ChEBI" id="CHEBI:18420"/>
    </cofactor>
    <text evidence="12">Manganese or magnesium. Binds 1 divalent metal ion per monomer in the absence of substrate. May bind a second metal ion after substrate binding.</text>
</comment>
<evidence type="ECO:0000256" key="5">
    <source>
        <dbReference type="ARBA" id="ARBA00007383"/>
    </source>
</evidence>
<evidence type="ECO:0000256" key="4">
    <source>
        <dbReference type="ARBA" id="ARBA00004496"/>
    </source>
</evidence>
<keyword evidence="7 12" id="KW-0540">Nuclease</keyword>
<evidence type="ECO:0000256" key="9">
    <source>
        <dbReference type="ARBA" id="ARBA00022759"/>
    </source>
</evidence>
<keyword evidence="11" id="KW-0464">Manganese</keyword>
<keyword evidence="9 12" id="KW-0255">Endonuclease</keyword>
<keyword evidence="10 12" id="KW-0378">Hydrolase</keyword>
<feature type="region of interest" description="Disordered" evidence="14">
    <location>
        <begin position="260"/>
        <end position="328"/>
    </location>
</feature>
<proteinExistence type="inferred from homology"/>
<dbReference type="InterPro" id="IPR036397">
    <property type="entry name" value="RNaseH_sf"/>
</dbReference>
<keyword evidence="17" id="KW-1185">Reference proteome</keyword>
<dbReference type="Proteomes" id="UP001499841">
    <property type="component" value="Unassembled WGS sequence"/>
</dbReference>
<evidence type="ECO:0000256" key="1">
    <source>
        <dbReference type="ARBA" id="ARBA00000077"/>
    </source>
</evidence>
<dbReference type="EMBL" id="BAABBA010000004">
    <property type="protein sequence ID" value="GAA4286718.1"/>
    <property type="molecule type" value="Genomic_DNA"/>
</dbReference>
<dbReference type="InterPro" id="IPR001352">
    <property type="entry name" value="RNase_HII/HIII"/>
</dbReference>
<dbReference type="InterPro" id="IPR022898">
    <property type="entry name" value="RNase_HII"/>
</dbReference>
<dbReference type="InterPro" id="IPR012337">
    <property type="entry name" value="RNaseH-like_sf"/>
</dbReference>
<reference evidence="17" key="1">
    <citation type="journal article" date="2019" name="Int. J. Syst. Evol. Microbiol.">
        <title>The Global Catalogue of Microorganisms (GCM) 10K type strain sequencing project: providing services to taxonomists for standard genome sequencing and annotation.</title>
        <authorList>
            <consortium name="The Broad Institute Genomics Platform"/>
            <consortium name="The Broad Institute Genome Sequencing Center for Infectious Disease"/>
            <person name="Wu L."/>
            <person name="Ma J."/>
        </authorList>
    </citation>
    <scope>NUCLEOTIDE SEQUENCE [LARGE SCALE GENOMIC DNA]</scope>
    <source>
        <strain evidence="17">JCM 17459</strain>
    </source>
</reference>